<dbReference type="SUPFAM" id="SSF52096">
    <property type="entry name" value="ClpP/crotonase"/>
    <property type="match status" value="1"/>
</dbReference>
<reference evidence="10" key="1">
    <citation type="journal article" date="2014" name="ISME J.">
        <title>Genetic and functional properties of uncultivated MCG archaea assessed by metagenome and gene expression analyses.</title>
        <authorList>
            <person name="Meng J."/>
            <person name="Xu J."/>
            <person name="Qin D."/>
            <person name="He Y."/>
            <person name="Xiao X."/>
            <person name="Wang F."/>
        </authorList>
    </citation>
    <scope>NUCLEOTIDE SEQUENCE</scope>
</reference>
<dbReference type="Gene3D" id="2.40.50.140">
    <property type="entry name" value="Nucleic acid-binding proteins"/>
    <property type="match status" value="1"/>
</dbReference>
<feature type="transmembrane region" description="Helical" evidence="6">
    <location>
        <begin position="370"/>
        <end position="389"/>
    </location>
</feature>
<dbReference type="Pfam" id="PF01957">
    <property type="entry name" value="NfeD"/>
    <property type="match status" value="1"/>
</dbReference>
<feature type="domain" description="NfeD integral membrane" evidence="8">
    <location>
        <begin position="305"/>
        <end position="417"/>
    </location>
</feature>
<feature type="transmembrane region" description="Helical" evidence="6">
    <location>
        <begin position="401"/>
        <end position="422"/>
    </location>
</feature>
<dbReference type="Gene3D" id="3.90.226.10">
    <property type="entry name" value="2-enoyl-CoA Hydratase, Chain A, domain 1"/>
    <property type="match status" value="1"/>
</dbReference>
<evidence type="ECO:0000313" key="10">
    <source>
        <dbReference type="EMBL" id="AHM02047.1"/>
    </source>
</evidence>
<evidence type="ECO:0000259" key="9">
    <source>
        <dbReference type="Pfam" id="PF25145"/>
    </source>
</evidence>
<evidence type="ECO:0000259" key="7">
    <source>
        <dbReference type="Pfam" id="PF01957"/>
    </source>
</evidence>
<proteinExistence type="predicted"/>
<comment type="subcellular location">
    <subcellularLocation>
        <location evidence="1">Membrane</location>
        <topology evidence="1">Multi-pass membrane protein</topology>
    </subcellularLocation>
</comment>
<evidence type="ECO:0000256" key="5">
    <source>
        <dbReference type="SAM" id="MobiDB-lite"/>
    </source>
</evidence>
<evidence type="ECO:0000256" key="2">
    <source>
        <dbReference type="ARBA" id="ARBA00022692"/>
    </source>
</evidence>
<feature type="compositionally biased region" description="Acidic residues" evidence="5">
    <location>
        <begin position="165"/>
        <end position="189"/>
    </location>
</feature>
<dbReference type="PANTHER" id="PTHR33507:SF4">
    <property type="entry name" value="NODULATION COMPETITIVENESS PROTEIN NFED"/>
    <property type="match status" value="1"/>
</dbReference>
<dbReference type="PANTHER" id="PTHR33507">
    <property type="entry name" value="INNER MEMBRANE PROTEIN YBBJ"/>
    <property type="match status" value="1"/>
</dbReference>
<dbReference type="InterPro" id="IPR012340">
    <property type="entry name" value="NA-bd_OB-fold"/>
</dbReference>
<feature type="domain" description="NfeD1b N-terminal" evidence="9">
    <location>
        <begin position="50"/>
        <end position="141"/>
    </location>
</feature>
<name>W8S016_9ARCH</name>
<feature type="transmembrane region" description="Helical" evidence="6">
    <location>
        <begin position="346"/>
        <end position="363"/>
    </location>
</feature>
<keyword evidence="3 6" id="KW-1133">Transmembrane helix</keyword>
<organism evidence="10">
    <name type="scientific">uncultured miscellaneous Crenarchaeota group</name>
    <dbReference type="NCBI Taxonomy" id="1368239"/>
    <lineage>
        <taxon>Archaea</taxon>
        <taxon>Candidatus Bathyarchaeota</taxon>
        <taxon>environmental samples</taxon>
    </lineage>
</organism>
<dbReference type="CDD" id="cd07020">
    <property type="entry name" value="Clp_protease_NfeD_1"/>
    <property type="match status" value="1"/>
</dbReference>
<protein>
    <submittedName>
        <fullName evidence="10">NfeD family protein</fullName>
    </submittedName>
</protein>
<dbReference type="InterPro" id="IPR029045">
    <property type="entry name" value="ClpP/crotonase-like_dom_sf"/>
</dbReference>
<keyword evidence="4 6" id="KW-0472">Membrane</keyword>
<accession>W8S016</accession>
<dbReference type="Pfam" id="PF24961">
    <property type="entry name" value="NfeD_membrane"/>
    <property type="match status" value="1"/>
</dbReference>
<dbReference type="InterPro" id="IPR052165">
    <property type="entry name" value="Membrane_assoc_protease"/>
</dbReference>
<evidence type="ECO:0000256" key="3">
    <source>
        <dbReference type="ARBA" id="ARBA00022989"/>
    </source>
</evidence>
<dbReference type="GO" id="GO:0016020">
    <property type="term" value="C:membrane"/>
    <property type="evidence" value="ECO:0007669"/>
    <property type="project" value="UniProtKB-SubCell"/>
</dbReference>
<dbReference type="AlphaFoldDB" id="W8S016"/>
<dbReference type="EMBL" id="KF439061">
    <property type="protein sequence ID" value="AHM02047.1"/>
    <property type="molecule type" value="Genomic_DNA"/>
</dbReference>
<dbReference type="InterPro" id="IPR056739">
    <property type="entry name" value="NfeD_membrane"/>
</dbReference>
<feature type="region of interest" description="Disordered" evidence="5">
    <location>
        <begin position="138"/>
        <end position="199"/>
    </location>
</feature>
<feature type="domain" description="NfeD-like C-terminal" evidence="7">
    <location>
        <begin position="434"/>
        <end position="489"/>
    </location>
</feature>
<feature type="transmembrane region" description="Helical" evidence="6">
    <location>
        <begin position="324"/>
        <end position="340"/>
    </location>
</feature>
<dbReference type="Pfam" id="PF25145">
    <property type="entry name" value="NfeD1b_N"/>
    <property type="match status" value="1"/>
</dbReference>
<dbReference type="InterPro" id="IPR002810">
    <property type="entry name" value="NfeD-like_C"/>
</dbReference>
<keyword evidence="2 6" id="KW-0812">Transmembrane</keyword>
<evidence type="ECO:0000259" key="8">
    <source>
        <dbReference type="Pfam" id="PF24961"/>
    </source>
</evidence>
<dbReference type="SUPFAM" id="SSF141322">
    <property type="entry name" value="NfeD domain-like"/>
    <property type="match status" value="1"/>
</dbReference>
<feature type="compositionally biased region" description="Basic and acidic residues" evidence="5">
    <location>
        <begin position="153"/>
        <end position="164"/>
    </location>
</feature>
<dbReference type="InterPro" id="IPR056738">
    <property type="entry name" value="NfeD1b_N"/>
</dbReference>
<sequence>MLRLKYGRMRLLWRAFSFSAVAFALAVLSADGGGAQRGGHAVRLIVNGPIGPAVADYIHRGLEKAVDGGATVVILQMDTPGGLDTSMREIIKDILASPVPVIGYVGPSGARAASAGTYMLYAAHVAAMAPATNLGAATPVQMGAPGTPEKDDEEGKSPGKKQEDEKDEDAEPSSEESAEGDSAEEEAEEGWNPFGRKPGMEQKVMQDAVAYIKSLAQKRGRNAEWAVKAVTEAASLSAEDALAEAVINFIAESPAEALEKADGMTVDVQGADHVMRTAGLAVVELAPDWRTEFLEIITDPTVAYLLLFTIGIPALMIELYTGTMIAGVIAAISIILGLYGLHVLPINFAGAGLILLGLALLVAEAFVPSVGVLGIGGVISFVIGSVMLIETDVPGFGISPWLIGSVATAAGAIMLLVVAMIVRSRGQAPVSGHEAMLGASAIVVDWSDSAGSVRFQGEIWRARSTQRELEKGTKVVVVGREALILVVEPAENRSEGN</sequence>
<evidence type="ECO:0000256" key="1">
    <source>
        <dbReference type="ARBA" id="ARBA00004141"/>
    </source>
</evidence>
<evidence type="ECO:0000256" key="6">
    <source>
        <dbReference type="SAM" id="Phobius"/>
    </source>
</evidence>
<evidence type="ECO:0000256" key="4">
    <source>
        <dbReference type="ARBA" id="ARBA00023136"/>
    </source>
</evidence>